<keyword evidence="3" id="KW-0418">Kinase</keyword>
<name>A0A3P3YPY4_PLABS</name>
<keyword evidence="4" id="KW-0067">ATP-binding</keyword>
<dbReference type="PROSITE" id="PS50146">
    <property type="entry name" value="DAGK"/>
    <property type="match status" value="1"/>
</dbReference>
<sequence>MWVPIMAIGAVAVVAIAYWARVAAPGRSRSEAALRKQLADHTNICLWTRLRVLVLLNPLGGGGRAKRVWESVVKGTLHRAAIEFDLVETARAGHARDLMSSLANLLEYAGLVVISGDGMLHEIVNGLFDRCSGNEGRMRMMCDTLPILMIPAGTMNGLSSSLGNPTPADALLHLLQCESARSVDAYAVRSRATNVTRLDVHCVSAGIVADHDELLERRLRSLPQWARVALAPAIVIGLNRSYAGRLYLRPAPSQEGVGLKDAFALDADDQGRPDWRMIDDRFVLLSVFNTHRASHDMIFAPAALPDDGAVYVVVVRAGISRITMVRLFLAFETGRHIEFDEIEIYRVTAAEYRPREPGGVMNVSGETLPSGDTDIAVVPGLLKFVF</sequence>
<reference evidence="6 7" key="1">
    <citation type="submission" date="2018-03" db="EMBL/GenBank/DDBJ databases">
        <authorList>
            <person name="Fogelqvist J."/>
        </authorList>
    </citation>
    <scope>NUCLEOTIDE SEQUENCE [LARGE SCALE GENOMIC DNA]</scope>
</reference>
<dbReference type="GO" id="GO:0005737">
    <property type="term" value="C:cytoplasm"/>
    <property type="evidence" value="ECO:0007669"/>
    <property type="project" value="TreeGrafter"/>
</dbReference>
<dbReference type="Gene3D" id="3.40.50.10330">
    <property type="entry name" value="Probable inorganic polyphosphate/atp-NAD kinase, domain 1"/>
    <property type="match status" value="1"/>
</dbReference>
<keyword evidence="2" id="KW-0547">Nucleotide-binding</keyword>
<dbReference type="Gene3D" id="2.60.200.40">
    <property type="match status" value="1"/>
</dbReference>
<evidence type="ECO:0000256" key="3">
    <source>
        <dbReference type="ARBA" id="ARBA00022777"/>
    </source>
</evidence>
<feature type="domain" description="DAGKc" evidence="5">
    <location>
        <begin position="47"/>
        <end position="192"/>
    </location>
</feature>
<dbReference type="InterPro" id="IPR045540">
    <property type="entry name" value="YegS/DAGK_C"/>
</dbReference>
<dbReference type="InterPro" id="IPR017438">
    <property type="entry name" value="ATP-NAD_kinase_N"/>
</dbReference>
<dbReference type="Proteomes" id="UP000290189">
    <property type="component" value="Unassembled WGS sequence"/>
</dbReference>
<dbReference type="PANTHER" id="PTHR12358:SF31">
    <property type="entry name" value="ACYLGLYCEROL KINASE, MITOCHONDRIAL"/>
    <property type="match status" value="1"/>
</dbReference>
<evidence type="ECO:0000313" key="6">
    <source>
        <dbReference type="EMBL" id="SPR01930.1"/>
    </source>
</evidence>
<dbReference type="Pfam" id="PF19279">
    <property type="entry name" value="YegS_C"/>
    <property type="match status" value="1"/>
</dbReference>
<proteinExistence type="predicted"/>
<dbReference type="GO" id="GO:0005524">
    <property type="term" value="F:ATP binding"/>
    <property type="evidence" value="ECO:0007669"/>
    <property type="project" value="UniProtKB-KW"/>
</dbReference>
<dbReference type="InterPro" id="IPR016064">
    <property type="entry name" value="NAD/diacylglycerol_kinase_sf"/>
</dbReference>
<gene>
    <name evidence="6" type="ORF">PLBR_LOCUS9145</name>
</gene>
<dbReference type="GO" id="GO:0016020">
    <property type="term" value="C:membrane"/>
    <property type="evidence" value="ECO:0007669"/>
    <property type="project" value="TreeGrafter"/>
</dbReference>
<protein>
    <recommendedName>
        <fullName evidence="5">DAGKc domain-containing protein</fullName>
    </recommendedName>
</protein>
<organism evidence="6 7">
    <name type="scientific">Plasmodiophora brassicae</name>
    <name type="common">Clubroot disease agent</name>
    <dbReference type="NCBI Taxonomy" id="37360"/>
    <lineage>
        <taxon>Eukaryota</taxon>
        <taxon>Sar</taxon>
        <taxon>Rhizaria</taxon>
        <taxon>Endomyxa</taxon>
        <taxon>Phytomyxea</taxon>
        <taxon>Plasmodiophorida</taxon>
        <taxon>Plasmodiophoridae</taxon>
        <taxon>Plasmodiophora</taxon>
    </lineage>
</organism>
<geneLocation type="mitochondrion" evidence="6"/>
<keyword evidence="6" id="KW-0496">Mitochondrion</keyword>
<dbReference type="SUPFAM" id="SSF111331">
    <property type="entry name" value="NAD kinase/diacylglycerol kinase-like"/>
    <property type="match status" value="1"/>
</dbReference>
<dbReference type="InterPro" id="IPR001206">
    <property type="entry name" value="Diacylglycerol_kinase_cat_dom"/>
</dbReference>
<accession>A0A3P3YPY4</accession>
<dbReference type="GO" id="GO:0001727">
    <property type="term" value="F:lipid kinase activity"/>
    <property type="evidence" value="ECO:0007669"/>
    <property type="project" value="TreeGrafter"/>
</dbReference>
<evidence type="ECO:0000256" key="1">
    <source>
        <dbReference type="ARBA" id="ARBA00022679"/>
    </source>
</evidence>
<dbReference type="GO" id="GO:0046512">
    <property type="term" value="P:sphingosine biosynthetic process"/>
    <property type="evidence" value="ECO:0007669"/>
    <property type="project" value="TreeGrafter"/>
</dbReference>
<keyword evidence="1" id="KW-0808">Transferase</keyword>
<dbReference type="Pfam" id="PF00781">
    <property type="entry name" value="DAGK_cat"/>
    <property type="match status" value="1"/>
</dbReference>
<dbReference type="EMBL" id="OVEO01000019">
    <property type="protein sequence ID" value="SPR01930.1"/>
    <property type="molecule type" value="Genomic_DNA"/>
</dbReference>
<dbReference type="InterPro" id="IPR050187">
    <property type="entry name" value="Lipid_Phosphate_FormReg"/>
</dbReference>
<dbReference type="SMART" id="SM00046">
    <property type="entry name" value="DAGKc"/>
    <property type="match status" value="1"/>
</dbReference>
<evidence type="ECO:0000259" key="5">
    <source>
        <dbReference type="PROSITE" id="PS50146"/>
    </source>
</evidence>
<evidence type="ECO:0000256" key="2">
    <source>
        <dbReference type="ARBA" id="ARBA00022741"/>
    </source>
</evidence>
<dbReference type="AlphaFoldDB" id="A0A3P3YPY4"/>
<dbReference type="PANTHER" id="PTHR12358">
    <property type="entry name" value="SPHINGOSINE KINASE"/>
    <property type="match status" value="1"/>
</dbReference>
<evidence type="ECO:0000256" key="4">
    <source>
        <dbReference type="ARBA" id="ARBA00022840"/>
    </source>
</evidence>
<evidence type="ECO:0000313" key="7">
    <source>
        <dbReference type="Proteomes" id="UP000290189"/>
    </source>
</evidence>